<organism evidence="9 10">
    <name type="scientific">Goekera deserti</name>
    <dbReference type="NCBI Taxonomy" id="2497753"/>
    <lineage>
        <taxon>Bacteria</taxon>
        <taxon>Bacillati</taxon>
        <taxon>Actinomycetota</taxon>
        <taxon>Actinomycetes</taxon>
        <taxon>Geodermatophilales</taxon>
        <taxon>Geodermatophilaceae</taxon>
        <taxon>Goekera</taxon>
    </lineage>
</organism>
<dbReference type="AlphaFoldDB" id="A0A7K3WJF7"/>
<gene>
    <name evidence="9" type="ORF">G1H19_21690</name>
</gene>
<dbReference type="Pfam" id="PF09335">
    <property type="entry name" value="VTT_dom"/>
    <property type="match status" value="1"/>
</dbReference>
<proteinExistence type="inferred from homology"/>
<evidence type="ECO:0000256" key="3">
    <source>
        <dbReference type="ARBA" id="ARBA00022475"/>
    </source>
</evidence>
<dbReference type="Proteomes" id="UP000470470">
    <property type="component" value="Unassembled WGS sequence"/>
</dbReference>
<feature type="transmembrane region" description="Helical" evidence="7">
    <location>
        <begin position="49"/>
        <end position="73"/>
    </location>
</feature>
<comment type="subcellular location">
    <subcellularLocation>
        <location evidence="1 7">Cell membrane</location>
        <topology evidence="1 7">Multi-pass membrane protein</topology>
    </subcellularLocation>
</comment>
<evidence type="ECO:0000259" key="8">
    <source>
        <dbReference type="Pfam" id="PF09335"/>
    </source>
</evidence>
<evidence type="ECO:0000256" key="6">
    <source>
        <dbReference type="ARBA" id="ARBA00023136"/>
    </source>
</evidence>
<keyword evidence="6 7" id="KW-0472">Membrane</keyword>
<keyword evidence="3 7" id="KW-1003">Cell membrane</keyword>
<feature type="transmembrane region" description="Helical" evidence="7">
    <location>
        <begin position="80"/>
        <end position="113"/>
    </location>
</feature>
<reference evidence="9 10" key="1">
    <citation type="submission" date="2020-02" db="EMBL/GenBank/DDBJ databases">
        <title>The whole genome sequence of CPCC 205119.</title>
        <authorList>
            <person name="Jiang Z."/>
        </authorList>
    </citation>
    <scope>NUCLEOTIDE SEQUENCE [LARGE SCALE GENOMIC DNA]</scope>
    <source>
        <strain evidence="9 10">CPCC 205119</strain>
    </source>
</reference>
<keyword evidence="5 7" id="KW-1133">Transmembrane helix</keyword>
<dbReference type="PANTHER" id="PTHR12677:SF59">
    <property type="entry name" value="GOLGI APPARATUS MEMBRANE PROTEIN TVP38-RELATED"/>
    <property type="match status" value="1"/>
</dbReference>
<evidence type="ECO:0000256" key="2">
    <source>
        <dbReference type="ARBA" id="ARBA00008640"/>
    </source>
</evidence>
<keyword evidence="10" id="KW-1185">Reference proteome</keyword>
<protein>
    <recommendedName>
        <fullName evidence="7">TVP38/TMEM64 family membrane protein</fullName>
    </recommendedName>
</protein>
<feature type="transmembrane region" description="Helical" evidence="7">
    <location>
        <begin position="201"/>
        <end position="221"/>
    </location>
</feature>
<evidence type="ECO:0000256" key="1">
    <source>
        <dbReference type="ARBA" id="ARBA00004651"/>
    </source>
</evidence>
<dbReference type="RefSeq" id="WP_152732123.1">
    <property type="nucleotide sequence ID" value="NZ_JAABOZ010000013.1"/>
</dbReference>
<evidence type="ECO:0000313" key="10">
    <source>
        <dbReference type="Proteomes" id="UP000470470"/>
    </source>
</evidence>
<dbReference type="EMBL" id="JAAGWK010000037">
    <property type="protein sequence ID" value="NEL56584.1"/>
    <property type="molecule type" value="Genomic_DNA"/>
</dbReference>
<dbReference type="InterPro" id="IPR032816">
    <property type="entry name" value="VTT_dom"/>
</dbReference>
<evidence type="ECO:0000313" key="9">
    <source>
        <dbReference type="EMBL" id="NEL56584.1"/>
    </source>
</evidence>
<sequence length="235" mass="22843">MDVATGTATGRRVPPGTRRRAVALVVVVLAGVALALSVDLPAVSELRGWLAGAGPLGWVGLTLAAALVTLAPVPRSALSLLAGVLAGFGGGLVIALVSGMLGALAGFLLARALGRDAVTRLAGPRLARADAAIAAHGVLAVALGRLVPVTPFTLVNYAAGLSGTPLRSYLLGTAIGLVPGTVLQVALGASVGGGPVAGGTGGVVAVSAVLLGAAVAALVLARRRTRTRTVASTDI</sequence>
<dbReference type="InterPro" id="IPR015414">
    <property type="entry name" value="TMEM64"/>
</dbReference>
<name>A0A7K3WJF7_9ACTN</name>
<comment type="similarity">
    <text evidence="2 7">Belongs to the TVP38/TMEM64 family.</text>
</comment>
<evidence type="ECO:0000256" key="5">
    <source>
        <dbReference type="ARBA" id="ARBA00022989"/>
    </source>
</evidence>
<feature type="transmembrane region" description="Helical" evidence="7">
    <location>
        <begin position="21"/>
        <end position="43"/>
    </location>
</feature>
<feature type="transmembrane region" description="Helical" evidence="7">
    <location>
        <begin position="169"/>
        <end position="189"/>
    </location>
</feature>
<feature type="transmembrane region" description="Helical" evidence="7">
    <location>
        <begin position="133"/>
        <end position="157"/>
    </location>
</feature>
<keyword evidence="4 7" id="KW-0812">Transmembrane</keyword>
<evidence type="ECO:0000256" key="4">
    <source>
        <dbReference type="ARBA" id="ARBA00022692"/>
    </source>
</evidence>
<comment type="caution">
    <text evidence="9">The sequence shown here is derived from an EMBL/GenBank/DDBJ whole genome shotgun (WGS) entry which is preliminary data.</text>
</comment>
<dbReference type="PANTHER" id="PTHR12677">
    <property type="entry name" value="GOLGI APPARATUS MEMBRANE PROTEIN TVP38-RELATED"/>
    <property type="match status" value="1"/>
</dbReference>
<feature type="domain" description="VTT" evidence="8">
    <location>
        <begin position="73"/>
        <end position="189"/>
    </location>
</feature>
<accession>A0A7K3WJF7</accession>
<dbReference type="GO" id="GO:0005886">
    <property type="term" value="C:plasma membrane"/>
    <property type="evidence" value="ECO:0007669"/>
    <property type="project" value="UniProtKB-SubCell"/>
</dbReference>
<evidence type="ECO:0000256" key="7">
    <source>
        <dbReference type="RuleBase" id="RU366058"/>
    </source>
</evidence>